<dbReference type="EMBL" id="JAQQWI010000019">
    <property type="protein sequence ID" value="KAK7998898.1"/>
    <property type="molecule type" value="Genomic_DNA"/>
</dbReference>
<gene>
    <name evidence="2" type="ORF">PG991_014573</name>
</gene>
<evidence type="ECO:0000256" key="1">
    <source>
        <dbReference type="SAM" id="MobiDB-lite"/>
    </source>
</evidence>
<organism evidence="2 3">
    <name type="scientific">Apiospora marii</name>
    <dbReference type="NCBI Taxonomy" id="335849"/>
    <lineage>
        <taxon>Eukaryota</taxon>
        <taxon>Fungi</taxon>
        <taxon>Dikarya</taxon>
        <taxon>Ascomycota</taxon>
        <taxon>Pezizomycotina</taxon>
        <taxon>Sordariomycetes</taxon>
        <taxon>Xylariomycetidae</taxon>
        <taxon>Amphisphaeriales</taxon>
        <taxon>Apiosporaceae</taxon>
        <taxon>Apiospora</taxon>
    </lineage>
</organism>
<reference evidence="2 3" key="1">
    <citation type="submission" date="2023-01" db="EMBL/GenBank/DDBJ databases">
        <title>Analysis of 21 Apiospora genomes using comparative genomics revels a genus with tremendous synthesis potential of carbohydrate active enzymes and secondary metabolites.</title>
        <authorList>
            <person name="Sorensen T."/>
        </authorList>
    </citation>
    <scope>NUCLEOTIDE SEQUENCE [LARGE SCALE GENOMIC DNA]</scope>
    <source>
        <strain evidence="2 3">CBS 20057</strain>
    </source>
</reference>
<evidence type="ECO:0000313" key="2">
    <source>
        <dbReference type="EMBL" id="KAK7998898.1"/>
    </source>
</evidence>
<feature type="region of interest" description="Disordered" evidence="1">
    <location>
        <begin position="365"/>
        <end position="393"/>
    </location>
</feature>
<dbReference type="Proteomes" id="UP001396898">
    <property type="component" value="Unassembled WGS sequence"/>
</dbReference>
<protein>
    <recommendedName>
        <fullName evidence="4">F-box domain-containing protein</fullName>
    </recommendedName>
</protein>
<sequence length="523" mass="59614">MQALPLEVVDRIVHFLAGGQVDALRKRTPEEAGGWSCLAPYAALSPQFLESVERRVWRSLDISSDHLEECAHRLSQGRRRPGYLKELRFRVDLPAVKMAEMGNYERPEETAAASEEFGLHVRRLFDMLHRLERHQGRDIHLHLADVAHEAPDMTGYEDRCCYDREPMTRHEFARTWHYDRARITLPGADSLPLLHRVQRLSFGEWGRTPDPRVQLELAARMPGLTAVDLVLDASERVSPPLLREDHRSLAEALRVYSEPTRKVAHATLKMLPRGASVVLQSGRLDLTVPQGYDLLGASLRVWSQRLTSFRVRGVVDGSLFWPRPQEEAAGAEPEWPRLQDLDVHAERHAPSGRWYFARSEPAYPAPQPPDYSFESTGDDSNHDEEGRRFSRSVPREETLQPLFAAWARALARMPALRTARLRFRIKFFHEGGGGGTQRWHIMEDWGVVYEAPGHGDGGRNNSNTAWYGMLTPEEKRCRRLVFLNTGGWRPVQETMDLLQAVGADSWPGSEMAVLTVDRDKIVR</sequence>
<feature type="compositionally biased region" description="Basic and acidic residues" evidence="1">
    <location>
        <begin position="379"/>
        <end position="393"/>
    </location>
</feature>
<evidence type="ECO:0008006" key="4">
    <source>
        <dbReference type="Google" id="ProtNLM"/>
    </source>
</evidence>
<evidence type="ECO:0000313" key="3">
    <source>
        <dbReference type="Proteomes" id="UP001396898"/>
    </source>
</evidence>
<keyword evidence="3" id="KW-1185">Reference proteome</keyword>
<accession>A0ABR1R432</accession>
<proteinExistence type="predicted"/>
<comment type="caution">
    <text evidence="2">The sequence shown here is derived from an EMBL/GenBank/DDBJ whole genome shotgun (WGS) entry which is preliminary data.</text>
</comment>
<name>A0ABR1R432_9PEZI</name>